<dbReference type="EMBL" id="CCYD01000468">
    <property type="protein sequence ID" value="CEG40243.1"/>
    <property type="molecule type" value="Genomic_DNA"/>
</dbReference>
<evidence type="ECO:0000313" key="2">
    <source>
        <dbReference type="EMBL" id="CEG40243.1"/>
    </source>
</evidence>
<feature type="region of interest" description="Disordered" evidence="1">
    <location>
        <begin position="1"/>
        <end position="24"/>
    </location>
</feature>
<sequence>MRNLTTCEAFPSKGGSGDEGHNLSTKSSETIVAYIQVTIRSEKTFKEKRLCRLNEELDKNSLLKNMKRAFVVVGPDSVICEMFDLKGAPDTNTFLTMISCFNPEQLERKLS</sequence>
<evidence type="ECO:0000313" key="3">
    <source>
        <dbReference type="Proteomes" id="UP000054928"/>
    </source>
</evidence>
<reference evidence="3" key="1">
    <citation type="submission" date="2014-09" db="EMBL/GenBank/DDBJ databases">
        <authorList>
            <person name="Sharma Rahul"/>
            <person name="Thines Marco"/>
        </authorList>
    </citation>
    <scope>NUCLEOTIDE SEQUENCE [LARGE SCALE GENOMIC DNA]</scope>
</reference>
<accession>A0A0N7L519</accession>
<proteinExistence type="predicted"/>
<dbReference type="OrthoDB" id="101269at2759"/>
<evidence type="ECO:0000256" key="1">
    <source>
        <dbReference type="SAM" id="MobiDB-lite"/>
    </source>
</evidence>
<dbReference type="RefSeq" id="XP_024576612.1">
    <property type="nucleotide sequence ID" value="XM_024725879.1"/>
</dbReference>
<name>A0A0N7L519_PLAHL</name>
<dbReference type="Proteomes" id="UP000054928">
    <property type="component" value="Unassembled WGS sequence"/>
</dbReference>
<protein>
    <submittedName>
        <fullName evidence="2">Uncharacterized protein</fullName>
    </submittedName>
</protein>
<dbReference type="GeneID" id="36405510"/>
<keyword evidence="3" id="KW-1185">Reference proteome</keyword>
<dbReference type="AlphaFoldDB" id="A0A0N7L519"/>
<organism evidence="2 3">
    <name type="scientific">Plasmopara halstedii</name>
    <name type="common">Downy mildew of sunflower</name>
    <dbReference type="NCBI Taxonomy" id="4781"/>
    <lineage>
        <taxon>Eukaryota</taxon>
        <taxon>Sar</taxon>
        <taxon>Stramenopiles</taxon>
        <taxon>Oomycota</taxon>
        <taxon>Peronosporomycetes</taxon>
        <taxon>Peronosporales</taxon>
        <taxon>Peronosporaceae</taxon>
        <taxon>Plasmopara</taxon>
    </lineage>
</organism>